<protein>
    <recommendedName>
        <fullName evidence="7">Beta-glucosidase</fullName>
    </recommendedName>
</protein>
<evidence type="ECO:0000256" key="1">
    <source>
        <dbReference type="ARBA" id="ARBA00010838"/>
    </source>
</evidence>
<evidence type="ECO:0000256" key="2">
    <source>
        <dbReference type="ARBA" id="ARBA00022801"/>
    </source>
</evidence>
<keyword evidence="2" id="KW-0378">Hydrolase</keyword>
<evidence type="ECO:0000256" key="4">
    <source>
        <dbReference type="RuleBase" id="RU003690"/>
    </source>
</evidence>
<dbReference type="PRINTS" id="PR00131">
    <property type="entry name" value="GLHYDRLASE1"/>
</dbReference>
<accession>A0A1F6BXX9</accession>
<dbReference type="AlphaFoldDB" id="A0A1F6BXX9"/>
<comment type="caution">
    <text evidence="5">The sequence shown here is derived from an EMBL/GenBank/DDBJ whole genome shotgun (WGS) entry which is preliminary data.</text>
</comment>
<reference evidence="5 6" key="1">
    <citation type="journal article" date="2016" name="Nat. Commun.">
        <title>Thousands of microbial genomes shed light on interconnected biogeochemical processes in an aquifer system.</title>
        <authorList>
            <person name="Anantharaman K."/>
            <person name="Brown C.T."/>
            <person name="Hug L.A."/>
            <person name="Sharon I."/>
            <person name="Castelle C.J."/>
            <person name="Probst A.J."/>
            <person name="Thomas B.C."/>
            <person name="Singh A."/>
            <person name="Wilkins M.J."/>
            <person name="Karaoz U."/>
            <person name="Brodie E.L."/>
            <person name="Williams K.H."/>
            <person name="Hubbard S.S."/>
            <person name="Banfield J.F."/>
        </authorList>
    </citation>
    <scope>NUCLEOTIDE SEQUENCE [LARGE SCALE GENOMIC DNA]</scope>
</reference>
<sequence length="409" mass="47443">MQSKRIFPEGFYWGSATSSFQTEGGVENMDWAKGAKEGRVPMIGRACDFYNRYESDFDIVKELGHNCHRISIEWARVEPEEGKFDENEIQHYLKVLAAMRERRIKPFITIWHFSLPLWFSESGGFERSDSPEIFARFCGYVAKKLGNDCRHFSTINEPTVLASNGWVRGTWPPFKEVPGMGWALSNVPGHQENKKDKGWRNLFLYLRVLKNLARAHNAAYDAIKKNAFGAEVSIVHHIILFHANWNPINKFKAWFMNWFWTHRFIKQVYKKCDSIGVNYYLHKKFGGTETYAKTDMNWDVYPEGLCGALKMVGRYGKPLWVAEAGVADADDDIRGDYIKGLVSCMYTAIEQGVDLRGYMYWSLLDNYELAHGYDKRFGLVEIDYDTLERKIRPSAYVYKQIIENNGLVE</sequence>
<dbReference type="PANTHER" id="PTHR10353:SF209">
    <property type="entry name" value="GALACTOLIPID GALACTOSYLTRANSFERASE SFR2, CHLOROPLASTIC"/>
    <property type="match status" value="1"/>
</dbReference>
<dbReference type="GO" id="GO:0005975">
    <property type="term" value="P:carbohydrate metabolic process"/>
    <property type="evidence" value="ECO:0007669"/>
    <property type="project" value="InterPro"/>
</dbReference>
<evidence type="ECO:0000256" key="3">
    <source>
        <dbReference type="ARBA" id="ARBA00023295"/>
    </source>
</evidence>
<dbReference type="PANTHER" id="PTHR10353">
    <property type="entry name" value="GLYCOSYL HYDROLASE"/>
    <property type="match status" value="1"/>
</dbReference>
<dbReference type="Gene3D" id="3.20.20.80">
    <property type="entry name" value="Glycosidases"/>
    <property type="match status" value="1"/>
</dbReference>
<evidence type="ECO:0008006" key="7">
    <source>
        <dbReference type="Google" id="ProtNLM"/>
    </source>
</evidence>
<evidence type="ECO:0000313" key="5">
    <source>
        <dbReference type="EMBL" id="OGG41771.1"/>
    </source>
</evidence>
<organism evidence="5 6">
    <name type="scientific">Candidatus Kaiserbacteria bacterium RIFCSPHIGHO2_01_FULL_46_22</name>
    <dbReference type="NCBI Taxonomy" id="1798475"/>
    <lineage>
        <taxon>Bacteria</taxon>
        <taxon>Candidatus Kaiseribacteriota</taxon>
    </lineage>
</organism>
<dbReference type="PROSITE" id="PS00653">
    <property type="entry name" value="GLYCOSYL_HYDROL_F1_2"/>
    <property type="match status" value="1"/>
</dbReference>
<evidence type="ECO:0000313" key="6">
    <source>
        <dbReference type="Proteomes" id="UP000176322"/>
    </source>
</evidence>
<dbReference type="EMBL" id="MFKO01000002">
    <property type="protein sequence ID" value="OGG41771.1"/>
    <property type="molecule type" value="Genomic_DNA"/>
</dbReference>
<dbReference type="STRING" id="1798475.A2837_00975"/>
<proteinExistence type="inferred from homology"/>
<keyword evidence="3" id="KW-0326">Glycosidase</keyword>
<dbReference type="Proteomes" id="UP000176322">
    <property type="component" value="Unassembled WGS sequence"/>
</dbReference>
<dbReference type="InterPro" id="IPR017853">
    <property type="entry name" value="GH"/>
</dbReference>
<dbReference type="SUPFAM" id="SSF51445">
    <property type="entry name" value="(Trans)glycosidases"/>
    <property type="match status" value="1"/>
</dbReference>
<name>A0A1F6BXX9_9BACT</name>
<gene>
    <name evidence="5" type="ORF">A2837_00975</name>
</gene>
<dbReference type="GO" id="GO:0008422">
    <property type="term" value="F:beta-glucosidase activity"/>
    <property type="evidence" value="ECO:0007669"/>
    <property type="project" value="TreeGrafter"/>
</dbReference>
<dbReference type="InterPro" id="IPR033132">
    <property type="entry name" value="GH_1_N_CS"/>
</dbReference>
<dbReference type="Pfam" id="PF00232">
    <property type="entry name" value="Glyco_hydro_1"/>
    <property type="match status" value="2"/>
</dbReference>
<comment type="similarity">
    <text evidence="1 4">Belongs to the glycosyl hydrolase 1 family.</text>
</comment>
<dbReference type="InterPro" id="IPR001360">
    <property type="entry name" value="Glyco_hydro_1"/>
</dbReference>